<dbReference type="Proteomes" id="UP000886595">
    <property type="component" value="Unassembled WGS sequence"/>
</dbReference>
<protein>
    <submittedName>
        <fullName evidence="1">Uncharacterized protein</fullName>
    </submittedName>
</protein>
<gene>
    <name evidence="1" type="ORF">Bca52824_037185</name>
</gene>
<dbReference type="EMBL" id="JAAMPC010000008">
    <property type="protein sequence ID" value="KAG2300713.1"/>
    <property type="molecule type" value="Genomic_DNA"/>
</dbReference>
<keyword evidence="2" id="KW-1185">Reference proteome</keyword>
<dbReference type="AlphaFoldDB" id="A0A8X7S4A5"/>
<sequence>MSVDMLLIDENADREIVQRVESAKIEMYPMAVTTLLYSHGNAVDIFQMYELFIELTIQLRKWGYLSTPSRKRCDDVCVRPSVLNAPFQIPTGYFMKICFSDFMYLFFGLIQYFCSFDVEKHILLSLKSTKVFPNVMFAFVEHNQQEIGIACEKPSTPPHPTDGRSSWWCLIYTVPLSDDYITHWKQQH</sequence>
<evidence type="ECO:0000313" key="1">
    <source>
        <dbReference type="EMBL" id="KAG2300713.1"/>
    </source>
</evidence>
<accession>A0A8X7S4A5</accession>
<evidence type="ECO:0000313" key="2">
    <source>
        <dbReference type="Proteomes" id="UP000886595"/>
    </source>
</evidence>
<proteinExistence type="predicted"/>
<comment type="caution">
    <text evidence="1">The sequence shown here is derived from an EMBL/GenBank/DDBJ whole genome shotgun (WGS) entry which is preliminary data.</text>
</comment>
<name>A0A8X7S4A5_BRACI</name>
<organism evidence="1 2">
    <name type="scientific">Brassica carinata</name>
    <name type="common">Ethiopian mustard</name>
    <name type="synonym">Abyssinian cabbage</name>
    <dbReference type="NCBI Taxonomy" id="52824"/>
    <lineage>
        <taxon>Eukaryota</taxon>
        <taxon>Viridiplantae</taxon>
        <taxon>Streptophyta</taxon>
        <taxon>Embryophyta</taxon>
        <taxon>Tracheophyta</taxon>
        <taxon>Spermatophyta</taxon>
        <taxon>Magnoliopsida</taxon>
        <taxon>eudicotyledons</taxon>
        <taxon>Gunneridae</taxon>
        <taxon>Pentapetalae</taxon>
        <taxon>rosids</taxon>
        <taxon>malvids</taxon>
        <taxon>Brassicales</taxon>
        <taxon>Brassicaceae</taxon>
        <taxon>Brassiceae</taxon>
        <taxon>Brassica</taxon>
    </lineage>
</organism>
<reference evidence="1 2" key="1">
    <citation type="submission" date="2020-02" db="EMBL/GenBank/DDBJ databases">
        <authorList>
            <person name="Ma Q."/>
            <person name="Huang Y."/>
            <person name="Song X."/>
            <person name="Pei D."/>
        </authorList>
    </citation>
    <scope>NUCLEOTIDE SEQUENCE [LARGE SCALE GENOMIC DNA]</scope>
    <source>
        <strain evidence="1">Sxm20200214</strain>
        <tissue evidence="1">Leaf</tissue>
    </source>
</reference>
<dbReference type="OrthoDB" id="446723at2759"/>